<dbReference type="Gene3D" id="3.40.50.2300">
    <property type="match status" value="1"/>
</dbReference>
<dbReference type="InterPro" id="IPR050595">
    <property type="entry name" value="Bact_response_regulator"/>
</dbReference>
<dbReference type="PROSITE" id="PS50110">
    <property type="entry name" value="RESPONSE_REGULATORY"/>
    <property type="match status" value="1"/>
</dbReference>
<keyword evidence="1 2" id="KW-0597">Phosphoprotein</keyword>
<dbReference type="InterPro" id="IPR011006">
    <property type="entry name" value="CheY-like_superfamily"/>
</dbReference>
<evidence type="ECO:0000256" key="1">
    <source>
        <dbReference type="ARBA" id="ARBA00022553"/>
    </source>
</evidence>
<dbReference type="GO" id="GO:0000160">
    <property type="term" value="P:phosphorelay signal transduction system"/>
    <property type="evidence" value="ECO:0007669"/>
    <property type="project" value="InterPro"/>
</dbReference>
<evidence type="ECO:0000313" key="4">
    <source>
        <dbReference type="EMBL" id="MBE9661899.1"/>
    </source>
</evidence>
<feature type="domain" description="Response regulatory" evidence="3">
    <location>
        <begin position="9"/>
        <end position="123"/>
    </location>
</feature>
<dbReference type="Proteomes" id="UP000622475">
    <property type="component" value="Unassembled WGS sequence"/>
</dbReference>
<organism evidence="4 5">
    <name type="scientific">Mucilaginibacter myungsuensis</name>
    <dbReference type="NCBI Taxonomy" id="649104"/>
    <lineage>
        <taxon>Bacteria</taxon>
        <taxon>Pseudomonadati</taxon>
        <taxon>Bacteroidota</taxon>
        <taxon>Sphingobacteriia</taxon>
        <taxon>Sphingobacteriales</taxon>
        <taxon>Sphingobacteriaceae</taxon>
        <taxon>Mucilaginibacter</taxon>
    </lineage>
</organism>
<dbReference type="InterPro" id="IPR001789">
    <property type="entry name" value="Sig_transdc_resp-reg_receiver"/>
</dbReference>
<dbReference type="EMBL" id="JADFFL010000003">
    <property type="protein sequence ID" value="MBE9661899.1"/>
    <property type="molecule type" value="Genomic_DNA"/>
</dbReference>
<dbReference type="SUPFAM" id="SSF52172">
    <property type="entry name" value="CheY-like"/>
    <property type="match status" value="1"/>
</dbReference>
<evidence type="ECO:0000313" key="5">
    <source>
        <dbReference type="Proteomes" id="UP000622475"/>
    </source>
</evidence>
<reference evidence="4" key="1">
    <citation type="submission" date="2020-10" db="EMBL/GenBank/DDBJ databases">
        <title>Mucilaginibacter mali sp. nov., isolated from rhizosphere soil of apple orchard.</title>
        <authorList>
            <person name="Lee J.-S."/>
            <person name="Kim H.S."/>
            <person name="Kim J.-S."/>
        </authorList>
    </citation>
    <scope>NUCLEOTIDE SEQUENCE</scope>
    <source>
        <strain evidence="4">KCTC 22746</strain>
    </source>
</reference>
<protein>
    <submittedName>
        <fullName evidence="4">Response regulator</fullName>
    </submittedName>
</protein>
<gene>
    <name evidence="4" type="ORF">IRJ16_08375</name>
</gene>
<evidence type="ECO:0000259" key="3">
    <source>
        <dbReference type="PROSITE" id="PS50110"/>
    </source>
</evidence>
<dbReference type="PANTHER" id="PTHR44591:SF3">
    <property type="entry name" value="RESPONSE REGULATORY DOMAIN-CONTAINING PROTEIN"/>
    <property type="match status" value="1"/>
</dbReference>
<dbReference type="RefSeq" id="WP_194111105.1">
    <property type="nucleotide sequence ID" value="NZ_JADFFL010000003.1"/>
</dbReference>
<sequence>MQIISKQKKILVLDRNNRIRSVVDEMLIYEDWDVSLIYDPYSVHQKAQDKKPDVILLDYLLLDNDCVNICWDLREDPELQRVPIIVVTSYKSRRTNADVFKCDALFIKPLDMTVLASRMEYLMAS</sequence>
<name>A0A929KUP6_9SPHI</name>
<accession>A0A929KUP6</accession>
<dbReference type="PANTHER" id="PTHR44591">
    <property type="entry name" value="STRESS RESPONSE REGULATOR PROTEIN 1"/>
    <property type="match status" value="1"/>
</dbReference>
<keyword evidence="5" id="KW-1185">Reference proteome</keyword>
<comment type="caution">
    <text evidence="4">The sequence shown here is derived from an EMBL/GenBank/DDBJ whole genome shotgun (WGS) entry which is preliminary data.</text>
</comment>
<proteinExistence type="predicted"/>
<dbReference type="Pfam" id="PF00072">
    <property type="entry name" value="Response_reg"/>
    <property type="match status" value="1"/>
</dbReference>
<evidence type="ECO:0000256" key="2">
    <source>
        <dbReference type="PROSITE-ProRule" id="PRU00169"/>
    </source>
</evidence>
<feature type="modified residue" description="4-aspartylphosphate" evidence="2">
    <location>
        <position position="58"/>
    </location>
</feature>
<dbReference type="AlphaFoldDB" id="A0A929KUP6"/>